<evidence type="ECO:0000256" key="1">
    <source>
        <dbReference type="SAM" id="Phobius"/>
    </source>
</evidence>
<proteinExistence type="predicted"/>
<dbReference type="GO" id="GO:0016740">
    <property type="term" value="F:transferase activity"/>
    <property type="evidence" value="ECO:0007669"/>
    <property type="project" value="UniProtKB-KW"/>
</dbReference>
<dbReference type="EMBL" id="BHZE01000024">
    <property type="protein sequence ID" value="GCD78494.1"/>
    <property type="molecule type" value="Genomic_DNA"/>
</dbReference>
<feature type="transmembrane region" description="Helical" evidence="1">
    <location>
        <begin position="246"/>
        <end position="265"/>
    </location>
</feature>
<keyword evidence="1" id="KW-0812">Transmembrane</keyword>
<accession>A0A401XNA1</accession>
<organism evidence="3 4">
    <name type="scientific">Thermaurantimonas aggregans</name>
    <dbReference type="NCBI Taxonomy" id="2173829"/>
    <lineage>
        <taxon>Bacteria</taxon>
        <taxon>Pseudomonadati</taxon>
        <taxon>Bacteroidota</taxon>
        <taxon>Flavobacteriia</taxon>
        <taxon>Flavobacteriales</taxon>
        <taxon>Schleiferiaceae</taxon>
        <taxon>Thermaurantimonas</taxon>
    </lineage>
</organism>
<dbReference type="Gene3D" id="3.90.550.10">
    <property type="entry name" value="Spore Coat Polysaccharide Biosynthesis Protein SpsA, Chain A"/>
    <property type="match status" value="1"/>
</dbReference>
<comment type="caution">
    <text evidence="3">The sequence shown here is derived from an EMBL/GenBank/DDBJ whole genome shotgun (WGS) entry which is preliminary data.</text>
</comment>
<feature type="transmembrane region" description="Helical" evidence="1">
    <location>
        <begin position="295"/>
        <end position="315"/>
    </location>
</feature>
<evidence type="ECO:0000313" key="3">
    <source>
        <dbReference type="EMBL" id="GCD78494.1"/>
    </source>
</evidence>
<dbReference type="OrthoDB" id="9813550at2"/>
<gene>
    <name evidence="3" type="ORF">JCM31826_19760</name>
</gene>
<keyword evidence="4" id="KW-1185">Reference proteome</keyword>
<dbReference type="PANTHER" id="PTHR43685">
    <property type="entry name" value="GLYCOSYLTRANSFERASE"/>
    <property type="match status" value="1"/>
</dbReference>
<feature type="transmembrane region" description="Helical" evidence="1">
    <location>
        <begin position="272"/>
        <end position="289"/>
    </location>
</feature>
<evidence type="ECO:0000313" key="4">
    <source>
        <dbReference type="Proteomes" id="UP000286715"/>
    </source>
</evidence>
<sequence length="332" mass="37048">MSQGNPLYFSLITPTFGRPDEVVEFLESLLAQQYPHFEVIVSDGTPGDTLRPLLRRFENNPTYPLTILFTEYIGVSPARNAAAAVAKGDYLIFLDSDCIIPPDYLTKVADYLVKNPDIALFGGPDLAASGFTPLQKAINFSMTSFLTTGGIRGGKRTIGTYLPRGFNMGVKRSVFQAVKGYSDFVCAEDIELSIRILKAGYRSAYIPEAGVYHKRRTTLKKFFRQVYRFGAARLLLNERHPGNLKLTHLFPLLFSLGLILALLLLPLTEWPFVLYAIYFSLIMIFSTLTNESSKIGLLTVVTTLVMMAGYGYGMARNGWEMYIKGNKKGIKL</sequence>
<dbReference type="InterPro" id="IPR050834">
    <property type="entry name" value="Glycosyltransf_2"/>
</dbReference>
<protein>
    <submittedName>
        <fullName evidence="3">Glycosyl transferase</fullName>
    </submittedName>
</protein>
<dbReference type="Pfam" id="PF00535">
    <property type="entry name" value="Glycos_transf_2"/>
    <property type="match status" value="1"/>
</dbReference>
<dbReference type="PANTHER" id="PTHR43685:SF3">
    <property type="entry name" value="SLR2126 PROTEIN"/>
    <property type="match status" value="1"/>
</dbReference>
<feature type="domain" description="Glycosyltransferase 2-like" evidence="2">
    <location>
        <begin position="10"/>
        <end position="176"/>
    </location>
</feature>
<keyword evidence="3" id="KW-0808">Transferase</keyword>
<reference evidence="3 4" key="1">
    <citation type="submission" date="2018-11" db="EMBL/GenBank/DDBJ databases">
        <title>Schleiferia aggregans sp. nov., a moderately thermophilic heterotrophic bacterium isolated from microbial mats at a terrestrial hot spring.</title>
        <authorList>
            <person name="Iino T."/>
            <person name="Ohkuma M."/>
            <person name="Haruta S."/>
        </authorList>
    </citation>
    <scope>NUCLEOTIDE SEQUENCE [LARGE SCALE GENOMIC DNA]</scope>
    <source>
        <strain evidence="3 4">LA</strain>
    </source>
</reference>
<dbReference type="RefSeq" id="WP_124398548.1">
    <property type="nucleotide sequence ID" value="NZ_BHZE01000024.1"/>
</dbReference>
<dbReference type="InterPro" id="IPR001173">
    <property type="entry name" value="Glyco_trans_2-like"/>
</dbReference>
<dbReference type="SUPFAM" id="SSF53448">
    <property type="entry name" value="Nucleotide-diphospho-sugar transferases"/>
    <property type="match status" value="1"/>
</dbReference>
<name>A0A401XNA1_9FLAO</name>
<dbReference type="Proteomes" id="UP000286715">
    <property type="component" value="Unassembled WGS sequence"/>
</dbReference>
<dbReference type="InterPro" id="IPR029044">
    <property type="entry name" value="Nucleotide-diphossugar_trans"/>
</dbReference>
<dbReference type="AlphaFoldDB" id="A0A401XNA1"/>
<evidence type="ECO:0000259" key="2">
    <source>
        <dbReference type="Pfam" id="PF00535"/>
    </source>
</evidence>
<keyword evidence="1" id="KW-0472">Membrane</keyword>
<keyword evidence="1" id="KW-1133">Transmembrane helix</keyword>